<evidence type="ECO:0000256" key="1">
    <source>
        <dbReference type="ARBA" id="ARBA00022737"/>
    </source>
</evidence>
<organism evidence="4">
    <name type="scientific">Amphora coffeiformis</name>
    <dbReference type="NCBI Taxonomy" id="265554"/>
    <lineage>
        <taxon>Eukaryota</taxon>
        <taxon>Sar</taxon>
        <taxon>Stramenopiles</taxon>
        <taxon>Ochrophyta</taxon>
        <taxon>Bacillariophyta</taxon>
        <taxon>Bacillariophyceae</taxon>
        <taxon>Bacillariophycidae</taxon>
        <taxon>Thalassiophysales</taxon>
        <taxon>Catenulaceae</taxon>
        <taxon>Amphora</taxon>
    </lineage>
</organism>
<dbReference type="PANTHER" id="PTHR24180">
    <property type="entry name" value="CYCLIN-DEPENDENT KINASE INHIBITOR 2C-RELATED"/>
    <property type="match status" value="1"/>
</dbReference>
<name>A0A7S3KYN9_9STRA</name>
<dbReference type="Gene3D" id="1.25.40.20">
    <property type="entry name" value="Ankyrin repeat-containing domain"/>
    <property type="match status" value="2"/>
</dbReference>
<feature type="region of interest" description="Disordered" evidence="3">
    <location>
        <begin position="1"/>
        <end position="51"/>
    </location>
</feature>
<dbReference type="EMBL" id="HBIM01002329">
    <property type="protein sequence ID" value="CAE0403852.1"/>
    <property type="molecule type" value="Transcribed_RNA"/>
</dbReference>
<reference evidence="4" key="1">
    <citation type="submission" date="2021-01" db="EMBL/GenBank/DDBJ databases">
        <authorList>
            <person name="Corre E."/>
            <person name="Pelletier E."/>
            <person name="Niang G."/>
            <person name="Scheremetjew M."/>
            <person name="Finn R."/>
            <person name="Kale V."/>
            <person name="Holt S."/>
            <person name="Cochrane G."/>
            <person name="Meng A."/>
            <person name="Brown T."/>
            <person name="Cohen L."/>
        </authorList>
    </citation>
    <scope>NUCLEOTIDE SEQUENCE</scope>
    <source>
        <strain evidence="4">CCMP127</strain>
    </source>
</reference>
<proteinExistence type="predicted"/>
<dbReference type="PANTHER" id="PTHR24180:SF45">
    <property type="entry name" value="POLY [ADP-RIBOSE] POLYMERASE TANKYRASE"/>
    <property type="match status" value="1"/>
</dbReference>
<evidence type="ECO:0000313" key="4">
    <source>
        <dbReference type="EMBL" id="CAE0403852.1"/>
    </source>
</evidence>
<sequence length="695" mass="77852">MNEERLPQWARLQPSVGSPRRIAAQFEEEHQRSSTMNGSSSSASGGGAGCSHAPPFQNPFVSSSEYKSMQSQLVEDYFGDNLLLIYCRQGLWDQALDRCETHLHEARPTTTLLKSDFFEPEETWSFLQQSKSQNKKTIYEPTPLGILCDSSELNQGLPETLEALVVALCQTEEPQVSANQKTAGNTPLRQAIRNPICPLIVIETLLKQPDAIVALQQADEHGIYPLDHLLQRVRRQASHEVGKSVLQSFLRYAPLQQLSQSLCYSPLVRFYATVSSEFSGLQQSWRHQLSVPTCGAVAASSSLDRNDTVVWVTRMISDAMPSLLTIPSASTGCMPIHAALRNYGSNAALMEVLLASHNNISNNNNTHPWRCMLHRNCFGDLPLHIASACGVPLPVLRLVLARTVQATAKNHHEVPAVLWSTNHAGYTPIDLEWIRHIEAGNGFLSQGVYQPMGVEGIPRPRGRYDDLYDKLLRQAVNQLITSKTARQRTVETTFSQDIFGLLLHRIFLITRATFHDSFSQSPFDLSGDILHQAAALFQPRGPSMPEAIMDLLLWQYPEQIHQQDHLGRTPLHHAVYVYTSCTEISERKSLAWERWVSKLLVKSQANTGKADHRGRYPLHAALEGYRDDKDDISSTTVPCQEFHNIVFELAKAFPEALQICDPVSHLFPAMQAACHPLVPIDTVYWLLRRAPRVLS</sequence>
<accession>A0A7S3KYN9</accession>
<dbReference type="SUPFAM" id="SSF48403">
    <property type="entry name" value="Ankyrin repeat"/>
    <property type="match status" value="1"/>
</dbReference>
<evidence type="ECO:0000256" key="2">
    <source>
        <dbReference type="ARBA" id="ARBA00023043"/>
    </source>
</evidence>
<keyword evidence="1" id="KW-0677">Repeat</keyword>
<dbReference type="InterPro" id="IPR036770">
    <property type="entry name" value="Ankyrin_rpt-contain_sf"/>
</dbReference>
<evidence type="ECO:0000256" key="3">
    <source>
        <dbReference type="SAM" id="MobiDB-lite"/>
    </source>
</evidence>
<gene>
    <name evidence="4" type="ORF">ACOF00016_LOCUS2040</name>
</gene>
<dbReference type="InterPro" id="IPR051637">
    <property type="entry name" value="Ank_repeat_dom-contain_49"/>
</dbReference>
<keyword evidence="2" id="KW-0040">ANK repeat</keyword>
<dbReference type="AlphaFoldDB" id="A0A7S3KYN9"/>
<protein>
    <submittedName>
        <fullName evidence="4">Uncharacterized protein</fullName>
    </submittedName>
</protein>